<comment type="catalytic activity">
    <reaction evidence="8">
        <text>DNA(n) + a 2'-deoxyribonucleoside 5'-triphosphate = DNA(n+1) + diphosphate</text>
        <dbReference type="Rhea" id="RHEA:22508"/>
        <dbReference type="Rhea" id="RHEA-COMP:17339"/>
        <dbReference type="Rhea" id="RHEA-COMP:17340"/>
        <dbReference type="ChEBI" id="CHEBI:33019"/>
        <dbReference type="ChEBI" id="CHEBI:61560"/>
        <dbReference type="ChEBI" id="CHEBI:173112"/>
        <dbReference type="EC" id="2.7.7.7"/>
    </reaction>
</comment>
<evidence type="ECO:0000259" key="9">
    <source>
        <dbReference type="SMART" id="SM00482"/>
    </source>
</evidence>
<dbReference type="Proteomes" id="UP000263273">
    <property type="component" value="Unassembled WGS sequence"/>
</dbReference>
<evidence type="ECO:0000256" key="6">
    <source>
        <dbReference type="ARBA" id="ARBA00022932"/>
    </source>
</evidence>
<evidence type="ECO:0000313" key="10">
    <source>
        <dbReference type="EMBL" id="HBK53470.1"/>
    </source>
</evidence>
<protein>
    <recommendedName>
        <fullName evidence="2">DNA-directed DNA polymerase</fullName>
        <ecNumber evidence="2">2.7.7.7</ecNumber>
    </recommendedName>
</protein>
<dbReference type="SUPFAM" id="SSF56672">
    <property type="entry name" value="DNA/RNA polymerases"/>
    <property type="match status" value="1"/>
</dbReference>
<feature type="non-terminal residue" evidence="10">
    <location>
        <position position="1"/>
    </location>
</feature>
<dbReference type="EC" id="2.7.7.7" evidence="2"/>
<reference evidence="10 11" key="1">
    <citation type="journal article" date="2018" name="Nat. Biotechnol.">
        <title>A standardized bacterial taxonomy based on genome phylogeny substantially revises the tree of life.</title>
        <authorList>
            <person name="Parks D.H."/>
            <person name="Chuvochina M."/>
            <person name="Waite D.W."/>
            <person name="Rinke C."/>
            <person name="Skarshewski A."/>
            <person name="Chaumeil P.A."/>
            <person name="Hugenholtz P."/>
        </authorList>
    </citation>
    <scope>NUCLEOTIDE SEQUENCE [LARGE SCALE GENOMIC DNA]</scope>
    <source>
        <strain evidence="10">UBA10948</strain>
    </source>
</reference>
<dbReference type="CDD" id="cd08637">
    <property type="entry name" value="DNA_pol_A_pol_I_C"/>
    <property type="match status" value="1"/>
</dbReference>
<evidence type="ECO:0000256" key="7">
    <source>
        <dbReference type="ARBA" id="ARBA00023125"/>
    </source>
</evidence>
<name>A0A354YVV1_9FIRM</name>
<dbReference type="PANTHER" id="PTHR10133">
    <property type="entry name" value="DNA POLYMERASE I"/>
    <property type="match status" value="1"/>
</dbReference>
<evidence type="ECO:0000256" key="2">
    <source>
        <dbReference type="ARBA" id="ARBA00012417"/>
    </source>
</evidence>
<evidence type="ECO:0000256" key="1">
    <source>
        <dbReference type="ARBA" id="ARBA00007705"/>
    </source>
</evidence>
<evidence type="ECO:0000256" key="8">
    <source>
        <dbReference type="ARBA" id="ARBA00049244"/>
    </source>
</evidence>
<proteinExistence type="inferred from homology"/>
<keyword evidence="3" id="KW-0808">Transferase</keyword>
<keyword evidence="6" id="KW-0239">DNA-directed DNA polymerase</keyword>
<comment type="caution">
    <text evidence="10">The sequence shown here is derived from an EMBL/GenBank/DDBJ whole genome shotgun (WGS) entry which is preliminary data.</text>
</comment>
<dbReference type="InterPro" id="IPR043502">
    <property type="entry name" value="DNA/RNA_pol_sf"/>
</dbReference>
<dbReference type="SMART" id="SM00482">
    <property type="entry name" value="POLAc"/>
    <property type="match status" value="1"/>
</dbReference>
<comment type="similarity">
    <text evidence="1">Belongs to the DNA polymerase type-A family.</text>
</comment>
<keyword evidence="7" id="KW-0238">DNA-binding</keyword>
<dbReference type="AlphaFoldDB" id="A0A354YVV1"/>
<dbReference type="InterPro" id="IPR001098">
    <property type="entry name" value="DNA-dir_DNA_pol_A_palm_dom"/>
</dbReference>
<feature type="domain" description="DNA-directed DNA polymerase family A palm" evidence="9">
    <location>
        <begin position="13"/>
        <end position="220"/>
    </location>
</feature>
<gene>
    <name evidence="10" type="ORF">DDZ44_06015</name>
</gene>
<dbReference type="EMBL" id="DNZF01000132">
    <property type="protein sequence ID" value="HBK53470.1"/>
    <property type="molecule type" value="Genomic_DNA"/>
</dbReference>
<dbReference type="PROSITE" id="PS00447">
    <property type="entry name" value="DNA_POLYMERASE_A"/>
    <property type="match status" value="1"/>
</dbReference>
<evidence type="ECO:0000256" key="4">
    <source>
        <dbReference type="ARBA" id="ARBA00022695"/>
    </source>
</evidence>
<dbReference type="InterPro" id="IPR002298">
    <property type="entry name" value="DNA_polymerase_A"/>
</dbReference>
<dbReference type="Gene3D" id="1.10.150.20">
    <property type="entry name" value="5' to 3' exonuclease, C-terminal subdomain"/>
    <property type="match status" value="1"/>
</dbReference>
<dbReference type="GO" id="GO:0003677">
    <property type="term" value="F:DNA binding"/>
    <property type="evidence" value="ECO:0007669"/>
    <property type="project" value="UniProtKB-KW"/>
</dbReference>
<dbReference type="FunFam" id="1.10.150.20:FF:000002">
    <property type="entry name" value="DNA polymerase I"/>
    <property type="match status" value="1"/>
</dbReference>
<evidence type="ECO:0000256" key="3">
    <source>
        <dbReference type="ARBA" id="ARBA00022679"/>
    </source>
</evidence>
<keyword evidence="4" id="KW-0548">Nucleotidyltransferase</keyword>
<organism evidence="10 11">
    <name type="scientific">Syntrophomonas wolfei</name>
    <dbReference type="NCBI Taxonomy" id="863"/>
    <lineage>
        <taxon>Bacteria</taxon>
        <taxon>Bacillati</taxon>
        <taxon>Bacillota</taxon>
        <taxon>Clostridia</taxon>
        <taxon>Eubacteriales</taxon>
        <taxon>Syntrophomonadaceae</taxon>
        <taxon>Syntrophomonas</taxon>
    </lineage>
</organism>
<dbReference type="GO" id="GO:0006261">
    <property type="term" value="P:DNA-templated DNA replication"/>
    <property type="evidence" value="ECO:0007669"/>
    <property type="project" value="InterPro"/>
</dbReference>
<dbReference type="PANTHER" id="PTHR10133:SF27">
    <property type="entry name" value="DNA POLYMERASE NU"/>
    <property type="match status" value="1"/>
</dbReference>
<sequence>PNLQNIPIRMEEGRRIRQAFVAPGPDWLIMAADYSQIDLRSLAHISGDERLIETFKSGVDIHTRTAVEIFHVPVEWVDSELRRRAKAVNFGIIYGISDFGLARDTGVSRKEARKYIDNYLNSYPGVKKYMEDIVEFGRRHGYVETLLKRRRYLPELNARNKMVQAFGRRMALNTPVQGTSADIIKLAMIKVDEEIRKRRLQARLLLQVHDELVLELPRTELEEVSGLLRDCMENACSLKVPLEVSLKTGPNWYEME</sequence>
<evidence type="ECO:0000313" key="11">
    <source>
        <dbReference type="Proteomes" id="UP000263273"/>
    </source>
</evidence>
<dbReference type="Pfam" id="PF00476">
    <property type="entry name" value="DNA_pol_A"/>
    <property type="match status" value="1"/>
</dbReference>
<dbReference type="GO" id="GO:0006302">
    <property type="term" value="P:double-strand break repair"/>
    <property type="evidence" value="ECO:0007669"/>
    <property type="project" value="TreeGrafter"/>
</dbReference>
<dbReference type="GO" id="GO:0003887">
    <property type="term" value="F:DNA-directed DNA polymerase activity"/>
    <property type="evidence" value="ECO:0007669"/>
    <property type="project" value="UniProtKB-KW"/>
</dbReference>
<evidence type="ECO:0000256" key="5">
    <source>
        <dbReference type="ARBA" id="ARBA00022705"/>
    </source>
</evidence>
<dbReference type="InterPro" id="IPR019760">
    <property type="entry name" value="DNA-dir_DNA_pol_A_CS"/>
</dbReference>
<keyword evidence="5" id="KW-0235">DNA replication</keyword>
<dbReference type="PRINTS" id="PR00868">
    <property type="entry name" value="DNAPOLI"/>
</dbReference>
<accession>A0A354YVV1</accession>
<dbReference type="Gene3D" id="3.30.70.370">
    <property type="match status" value="1"/>
</dbReference>